<dbReference type="PANTHER" id="PTHR19411:SF0">
    <property type="entry name" value="PROTEIN BUD31 HOMOLOG"/>
    <property type="match status" value="1"/>
</dbReference>
<comment type="subcellular location">
    <subcellularLocation>
        <location evidence="1">Nucleus</location>
    </subcellularLocation>
</comment>
<dbReference type="InterPro" id="IPR001748">
    <property type="entry name" value="BUD31"/>
</dbReference>
<gene>
    <name evidence="4" type="ORF">KIPB_002860</name>
</gene>
<dbReference type="Proteomes" id="UP000265618">
    <property type="component" value="Unassembled WGS sequence"/>
</dbReference>
<dbReference type="EMBL" id="BDIP01000508">
    <property type="protein sequence ID" value="GIQ81834.1"/>
    <property type="molecule type" value="Genomic_DNA"/>
</dbReference>
<dbReference type="GO" id="GO:0000398">
    <property type="term" value="P:mRNA splicing, via spliceosome"/>
    <property type="evidence" value="ECO:0007669"/>
    <property type="project" value="TreeGrafter"/>
</dbReference>
<keyword evidence="5" id="KW-1185">Reference proteome</keyword>
<dbReference type="Pfam" id="PF01125">
    <property type="entry name" value="BUD31"/>
    <property type="match status" value="1"/>
</dbReference>
<dbReference type="GO" id="GO:0005681">
    <property type="term" value="C:spliceosomal complex"/>
    <property type="evidence" value="ECO:0007669"/>
    <property type="project" value="TreeGrafter"/>
</dbReference>
<reference evidence="4 5" key="1">
    <citation type="journal article" date="2018" name="PLoS ONE">
        <title>The draft genome of Kipferlia bialata reveals reductive genome evolution in fornicate parasites.</title>
        <authorList>
            <person name="Tanifuji G."/>
            <person name="Takabayashi S."/>
            <person name="Kume K."/>
            <person name="Takagi M."/>
            <person name="Nakayama T."/>
            <person name="Kamikawa R."/>
            <person name="Inagaki Y."/>
            <person name="Hashimoto T."/>
        </authorList>
    </citation>
    <scope>NUCLEOTIDE SEQUENCE [LARGE SCALE GENOMIC DNA]</scope>
    <source>
        <strain evidence="4">NY0173</strain>
    </source>
</reference>
<dbReference type="PANTHER" id="PTHR19411">
    <property type="entry name" value="PROTEIN BUD31-RELATED"/>
    <property type="match status" value="1"/>
</dbReference>
<organism evidence="4 5">
    <name type="scientific">Kipferlia bialata</name>
    <dbReference type="NCBI Taxonomy" id="797122"/>
    <lineage>
        <taxon>Eukaryota</taxon>
        <taxon>Metamonada</taxon>
        <taxon>Carpediemonas-like organisms</taxon>
        <taxon>Kipferlia</taxon>
    </lineage>
</organism>
<protein>
    <submittedName>
        <fullName evidence="4">G10 protein</fullName>
    </submittedName>
</protein>
<evidence type="ECO:0000256" key="2">
    <source>
        <dbReference type="ARBA" id="ARBA00005287"/>
    </source>
</evidence>
<evidence type="ECO:0000313" key="5">
    <source>
        <dbReference type="Proteomes" id="UP000265618"/>
    </source>
</evidence>
<evidence type="ECO:0000313" key="4">
    <source>
        <dbReference type="EMBL" id="GIQ81834.1"/>
    </source>
</evidence>
<dbReference type="AlphaFoldDB" id="A0A9K3CRA7"/>
<proteinExistence type="inferred from homology"/>
<comment type="caution">
    <text evidence="4">The sequence shown here is derived from an EMBL/GenBank/DDBJ whole genome shotgun (WGS) entry which is preliminary data.</text>
</comment>
<dbReference type="OrthoDB" id="277109at2759"/>
<comment type="similarity">
    <text evidence="2">Belongs to the BUD31 (G10) family.</text>
</comment>
<dbReference type="PRINTS" id="PR00322">
    <property type="entry name" value="G10"/>
</dbReference>
<accession>A0A9K3CRA7</accession>
<name>A0A9K3CRA7_9EUKA</name>
<sequence>MPRIVTKRSKPPAGYEDIRADLDDFTDRMRDAEYATDGDPKETLHKIRRIEWERTRYIYQGYYTKKTIKK</sequence>
<keyword evidence="3" id="KW-0539">Nucleus</keyword>
<evidence type="ECO:0000256" key="3">
    <source>
        <dbReference type="ARBA" id="ARBA00023242"/>
    </source>
</evidence>
<evidence type="ECO:0000256" key="1">
    <source>
        <dbReference type="ARBA" id="ARBA00004123"/>
    </source>
</evidence>